<keyword evidence="5" id="KW-0675">Receptor</keyword>
<dbReference type="InterPro" id="IPR000531">
    <property type="entry name" value="Beta-barrel_TonB"/>
</dbReference>
<keyword evidence="3" id="KW-0998">Cell outer membrane</keyword>
<evidence type="ECO:0000259" key="4">
    <source>
        <dbReference type="Pfam" id="PF00593"/>
    </source>
</evidence>
<reference evidence="5 6" key="1">
    <citation type="submission" date="2018-12" db="EMBL/GenBank/DDBJ databases">
        <authorList>
            <consortium name="Pathogen Informatics"/>
        </authorList>
    </citation>
    <scope>NUCLEOTIDE SEQUENCE [LARGE SCALE GENOMIC DNA]</scope>
    <source>
        <strain evidence="5 6">NCTC9695</strain>
    </source>
</reference>
<dbReference type="InterPro" id="IPR036942">
    <property type="entry name" value="Beta-barrel_TonB_sf"/>
</dbReference>
<gene>
    <name evidence="5" type="ORF">NCTC9695_00099</name>
</gene>
<name>A0A447T4G1_CHRVL</name>
<dbReference type="Gene3D" id="2.40.170.20">
    <property type="entry name" value="TonB-dependent receptor, beta-barrel domain"/>
    <property type="match status" value="1"/>
</dbReference>
<evidence type="ECO:0000313" key="6">
    <source>
        <dbReference type="Proteomes" id="UP000275777"/>
    </source>
</evidence>
<protein>
    <submittedName>
        <fullName evidence="5">TonB dependent receptor</fullName>
    </submittedName>
</protein>
<evidence type="ECO:0000256" key="2">
    <source>
        <dbReference type="ARBA" id="ARBA00023136"/>
    </source>
</evidence>
<feature type="domain" description="TonB-dependent receptor-like beta-barrel" evidence="4">
    <location>
        <begin position="10"/>
        <end position="64"/>
    </location>
</feature>
<dbReference type="SUPFAM" id="SSF56935">
    <property type="entry name" value="Porins"/>
    <property type="match status" value="1"/>
</dbReference>
<evidence type="ECO:0000256" key="1">
    <source>
        <dbReference type="ARBA" id="ARBA00004442"/>
    </source>
</evidence>
<dbReference type="AlphaFoldDB" id="A0A447T4G1"/>
<dbReference type="GO" id="GO:0009279">
    <property type="term" value="C:cell outer membrane"/>
    <property type="evidence" value="ECO:0007669"/>
    <property type="project" value="UniProtKB-SubCell"/>
</dbReference>
<accession>A0A447T4G1</accession>
<dbReference type="Proteomes" id="UP000275777">
    <property type="component" value="Chromosome"/>
</dbReference>
<dbReference type="Pfam" id="PF00593">
    <property type="entry name" value="TonB_dep_Rec_b-barrel"/>
    <property type="match status" value="1"/>
</dbReference>
<comment type="subcellular location">
    <subcellularLocation>
        <location evidence="1">Cell outer membrane</location>
    </subcellularLocation>
</comment>
<proteinExistence type="predicted"/>
<organism evidence="5 6">
    <name type="scientific">Chromobacterium violaceum</name>
    <dbReference type="NCBI Taxonomy" id="536"/>
    <lineage>
        <taxon>Bacteria</taxon>
        <taxon>Pseudomonadati</taxon>
        <taxon>Pseudomonadota</taxon>
        <taxon>Betaproteobacteria</taxon>
        <taxon>Neisseriales</taxon>
        <taxon>Chromobacteriaceae</taxon>
        <taxon>Chromobacterium</taxon>
    </lineage>
</organism>
<sequence>MQGVIYTSEYYRGSNLKPEKATNLSFGFVLQPTKDLSASVDFYSVRSRDTIDTISTSYIMANEGRGGPGKVYRDPALPGIWPNIRGCSPEMAQSI</sequence>
<evidence type="ECO:0000256" key="3">
    <source>
        <dbReference type="ARBA" id="ARBA00023237"/>
    </source>
</evidence>
<keyword evidence="2" id="KW-0472">Membrane</keyword>
<dbReference type="EMBL" id="LR134182">
    <property type="protein sequence ID" value="VEB39714.1"/>
    <property type="molecule type" value="Genomic_DNA"/>
</dbReference>
<evidence type="ECO:0000313" key="5">
    <source>
        <dbReference type="EMBL" id="VEB39714.1"/>
    </source>
</evidence>